<dbReference type="Proteomes" id="UP000239494">
    <property type="component" value="Unassembled WGS sequence"/>
</dbReference>
<name>A0A2T0SK55_9PSEU</name>
<sequence length="160" mass="16895">MKATFVVCLPNGYAGGVDETVDVAALAAELRALVAKLRRRMREHSSSTDFTPSQIAVLVRLENGGPATVTDLARAEGVRPQSMGANVAVLEAAGFVEGVPDPADGRRTILSLTAEAREKVAAGRAAREGWLFQAVRATLTPAEQRELASAVELLKRVADS</sequence>
<accession>A0A2T0SK55</accession>
<evidence type="ECO:0000256" key="2">
    <source>
        <dbReference type="ARBA" id="ARBA00023125"/>
    </source>
</evidence>
<keyword evidence="2" id="KW-0238">DNA-binding</keyword>
<organism evidence="5 6">
    <name type="scientific">Umezawaea tangerina</name>
    <dbReference type="NCBI Taxonomy" id="84725"/>
    <lineage>
        <taxon>Bacteria</taxon>
        <taxon>Bacillati</taxon>
        <taxon>Actinomycetota</taxon>
        <taxon>Actinomycetes</taxon>
        <taxon>Pseudonocardiales</taxon>
        <taxon>Pseudonocardiaceae</taxon>
        <taxon>Umezawaea</taxon>
    </lineage>
</organism>
<comment type="caution">
    <text evidence="5">The sequence shown here is derived from an EMBL/GenBank/DDBJ whole genome shotgun (WGS) entry which is preliminary data.</text>
</comment>
<dbReference type="InterPro" id="IPR036388">
    <property type="entry name" value="WH-like_DNA-bd_sf"/>
</dbReference>
<protein>
    <submittedName>
        <fullName evidence="5">MarR family transcriptional regulator</fullName>
    </submittedName>
</protein>
<dbReference type="PROSITE" id="PS50995">
    <property type="entry name" value="HTH_MARR_2"/>
    <property type="match status" value="1"/>
</dbReference>
<dbReference type="SMART" id="SM00347">
    <property type="entry name" value="HTH_MARR"/>
    <property type="match status" value="1"/>
</dbReference>
<dbReference type="GO" id="GO:0003677">
    <property type="term" value="F:DNA binding"/>
    <property type="evidence" value="ECO:0007669"/>
    <property type="project" value="UniProtKB-KW"/>
</dbReference>
<reference evidence="5 6" key="1">
    <citation type="submission" date="2018-03" db="EMBL/GenBank/DDBJ databases">
        <title>Genomic Encyclopedia of Archaeal and Bacterial Type Strains, Phase II (KMG-II): from individual species to whole genera.</title>
        <authorList>
            <person name="Goeker M."/>
        </authorList>
    </citation>
    <scope>NUCLEOTIDE SEQUENCE [LARGE SCALE GENOMIC DNA]</scope>
    <source>
        <strain evidence="5 6">DSM 44720</strain>
    </source>
</reference>
<dbReference type="SUPFAM" id="SSF46785">
    <property type="entry name" value="Winged helix' DNA-binding domain"/>
    <property type="match status" value="1"/>
</dbReference>
<keyword evidence="3" id="KW-0804">Transcription</keyword>
<dbReference type="PANTHER" id="PTHR39515">
    <property type="entry name" value="CONSERVED PROTEIN"/>
    <property type="match status" value="1"/>
</dbReference>
<dbReference type="AlphaFoldDB" id="A0A2T0SK55"/>
<keyword evidence="6" id="KW-1185">Reference proteome</keyword>
<proteinExistence type="predicted"/>
<dbReference type="EMBL" id="PVTF01000019">
    <property type="protein sequence ID" value="PRY33798.1"/>
    <property type="molecule type" value="Genomic_DNA"/>
</dbReference>
<dbReference type="InterPro" id="IPR000835">
    <property type="entry name" value="HTH_MarR-typ"/>
</dbReference>
<evidence type="ECO:0000259" key="4">
    <source>
        <dbReference type="PROSITE" id="PS50995"/>
    </source>
</evidence>
<keyword evidence="1" id="KW-0805">Transcription regulation</keyword>
<dbReference type="OrthoDB" id="3215377at2"/>
<feature type="domain" description="HTH marR-type" evidence="4">
    <location>
        <begin position="23"/>
        <end position="159"/>
    </location>
</feature>
<dbReference type="PANTHER" id="PTHR39515:SF2">
    <property type="entry name" value="HTH-TYPE TRANSCRIPTIONAL REGULATOR RV0880"/>
    <property type="match status" value="1"/>
</dbReference>
<dbReference type="InterPro" id="IPR023187">
    <property type="entry name" value="Tscrpt_reg_MarR-type_CS"/>
</dbReference>
<dbReference type="Gene3D" id="1.10.287.100">
    <property type="match status" value="1"/>
</dbReference>
<dbReference type="Gene3D" id="1.10.10.10">
    <property type="entry name" value="Winged helix-like DNA-binding domain superfamily/Winged helix DNA-binding domain"/>
    <property type="match status" value="1"/>
</dbReference>
<dbReference type="GO" id="GO:0003700">
    <property type="term" value="F:DNA-binding transcription factor activity"/>
    <property type="evidence" value="ECO:0007669"/>
    <property type="project" value="InterPro"/>
</dbReference>
<evidence type="ECO:0000313" key="6">
    <source>
        <dbReference type="Proteomes" id="UP000239494"/>
    </source>
</evidence>
<dbReference type="Pfam" id="PF12802">
    <property type="entry name" value="MarR_2"/>
    <property type="match status" value="1"/>
</dbReference>
<dbReference type="PROSITE" id="PS01117">
    <property type="entry name" value="HTH_MARR_1"/>
    <property type="match status" value="1"/>
</dbReference>
<dbReference type="InterPro" id="IPR052526">
    <property type="entry name" value="HTH-type_Bedaq_tolerance"/>
</dbReference>
<evidence type="ECO:0000256" key="3">
    <source>
        <dbReference type="ARBA" id="ARBA00023163"/>
    </source>
</evidence>
<evidence type="ECO:0000313" key="5">
    <source>
        <dbReference type="EMBL" id="PRY33798.1"/>
    </source>
</evidence>
<dbReference type="InterPro" id="IPR036390">
    <property type="entry name" value="WH_DNA-bd_sf"/>
</dbReference>
<evidence type="ECO:0000256" key="1">
    <source>
        <dbReference type="ARBA" id="ARBA00023015"/>
    </source>
</evidence>
<gene>
    <name evidence="5" type="ORF">CLV43_119110</name>
</gene>